<gene>
    <name evidence="7" type="ORF">BAY60_14920</name>
</gene>
<dbReference type="PROSITE" id="PS00653">
    <property type="entry name" value="GLYCOSYL_HYDROL_F1_2"/>
    <property type="match status" value="1"/>
</dbReference>
<accession>A0A2V4B0X7</accession>
<keyword evidence="3 6" id="KW-0378">Hydrolase</keyword>
<dbReference type="GO" id="GO:0016052">
    <property type="term" value="P:carbohydrate catabolic process"/>
    <property type="evidence" value="ECO:0007669"/>
    <property type="project" value="TreeGrafter"/>
</dbReference>
<dbReference type="FunFam" id="3.20.20.80:FF:000004">
    <property type="entry name" value="Beta-glucosidase 6-phospho-beta-glucosidase"/>
    <property type="match status" value="1"/>
</dbReference>
<proteinExistence type="inferred from homology"/>
<dbReference type="AlphaFoldDB" id="A0A2V4B0X7"/>
<reference evidence="7 8" key="1">
    <citation type="submission" date="2016-07" db="EMBL/GenBank/DDBJ databases">
        <title>Draft genome sequence of Prauserella muralis DSM 45305, isolated from a mould-covered wall in an indoor environment.</title>
        <authorList>
            <person name="Ruckert C."/>
            <person name="Albersmeier A."/>
            <person name="Jiang C.-L."/>
            <person name="Jiang Y."/>
            <person name="Kalinowski J."/>
            <person name="Schneider O."/>
            <person name="Winkler A."/>
            <person name="Zotchev S.B."/>
        </authorList>
    </citation>
    <scope>NUCLEOTIDE SEQUENCE [LARGE SCALE GENOMIC DNA]</scope>
    <source>
        <strain evidence="7 8">DSM 45305</strain>
    </source>
</reference>
<comment type="similarity">
    <text evidence="1 5">Belongs to the glycosyl hydrolase 1 family.</text>
</comment>
<dbReference type="InterPro" id="IPR001360">
    <property type="entry name" value="Glyco_hydro_1"/>
</dbReference>
<dbReference type="GO" id="GO:0008422">
    <property type="term" value="F:beta-glucosidase activity"/>
    <property type="evidence" value="ECO:0007669"/>
    <property type="project" value="UniProtKB-EC"/>
</dbReference>
<comment type="caution">
    <text evidence="7">The sequence shown here is derived from an EMBL/GenBank/DDBJ whole genome shotgun (WGS) entry which is preliminary data.</text>
</comment>
<keyword evidence="8" id="KW-1185">Reference proteome</keyword>
<evidence type="ECO:0000256" key="6">
    <source>
        <dbReference type="RuleBase" id="RU004468"/>
    </source>
</evidence>
<protein>
    <recommendedName>
        <fullName evidence="2">beta-glucosidase</fullName>
        <ecNumber evidence="2">3.2.1.21</ecNumber>
    </recommendedName>
</protein>
<evidence type="ECO:0000256" key="5">
    <source>
        <dbReference type="RuleBase" id="RU003690"/>
    </source>
</evidence>
<dbReference type="EC" id="3.2.1.21" evidence="2"/>
<dbReference type="PANTHER" id="PTHR10353">
    <property type="entry name" value="GLYCOSYL HYDROLASE"/>
    <property type="match status" value="1"/>
</dbReference>
<dbReference type="PRINTS" id="PR00131">
    <property type="entry name" value="GLHYDRLASE1"/>
</dbReference>
<dbReference type="PROSITE" id="PS00572">
    <property type="entry name" value="GLYCOSYL_HYDROL_F1_1"/>
    <property type="match status" value="1"/>
</dbReference>
<dbReference type="OrthoDB" id="9765195at2"/>
<sequence>MTTQTSTTTSETVTFPDRFLWGAATAAYQIEGAVDEDGRTPSIWDSYVRIPGAVLNGDTGDVACDHYHRMPEDVALMKRLNLASYRFSTAWPRVRPDGGDVNQKGVDFYDALVDELLSAGIEPWVTLYHWDLPQALEDQGGWLNRDTAQRFVEYALTMYDALGDRVRHWTTLNEPYCSSLLGYTSGRKAPGRQEGVAGLVAAHHLLLAHGMTVDELRRRGATPGNDRQVGITLNLTTVDPFDAAEPADREAARRVDGFFNRLFLDPLFKGRYPEDLADDTKGLTYRDRPWQDCVRDSDLNLISTPLDTLGINYYNPQAASGRSHDDLLGAGVPHAPRPAAPPFPGGGDIVFPRRGLPTTAMDWEVQPEALTRLLLRVHDDYAVPPIYITENGAAYDDLVTPEGAVHDADRTRYLDLHLRAVHDAIGKGVDVRGYFVWSLLDNFEWAFGYLRRFGIIHVDYDTQVRTVKDSGLWYAGVAATNQLPEA</sequence>
<dbReference type="SUPFAM" id="SSF51445">
    <property type="entry name" value="(Trans)glycosidases"/>
    <property type="match status" value="1"/>
</dbReference>
<evidence type="ECO:0000256" key="2">
    <source>
        <dbReference type="ARBA" id="ARBA00012744"/>
    </source>
</evidence>
<organism evidence="7 8">
    <name type="scientific">Prauserella muralis</name>
    <dbReference type="NCBI Taxonomy" id="588067"/>
    <lineage>
        <taxon>Bacteria</taxon>
        <taxon>Bacillati</taxon>
        <taxon>Actinomycetota</taxon>
        <taxon>Actinomycetes</taxon>
        <taxon>Pseudonocardiales</taxon>
        <taxon>Pseudonocardiaceae</taxon>
        <taxon>Prauserella</taxon>
    </lineage>
</organism>
<keyword evidence="4 6" id="KW-0326">Glycosidase</keyword>
<dbReference type="GO" id="GO:0005829">
    <property type="term" value="C:cytosol"/>
    <property type="evidence" value="ECO:0007669"/>
    <property type="project" value="TreeGrafter"/>
</dbReference>
<dbReference type="InterPro" id="IPR033132">
    <property type="entry name" value="GH_1_N_CS"/>
</dbReference>
<dbReference type="EMBL" id="MASW01000002">
    <property type="protein sequence ID" value="PXY27683.1"/>
    <property type="molecule type" value="Genomic_DNA"/>
</dbReference>
<dbReference type="InterPro" id="IPR018120">
    <property type="entry name" value="Glyco_hydro_1_AS"/>
</dbReference>
<evidence type="ECO:0000256" key="3">
    <source>
        <dbReference type="ARBA" id="ARBA00022801"/>
    </source>
</evidence>
<evidence type="ECO:0000313" key="8">
    <source>
        <dbReference type="Proteomes" id="UP000249915"/>
    </source>
</evidence>
<dbReference type="Proteomes" id="UP000249915">
    <property type="component" value="Unassembled WGS sequence"/>
</dbReference>
<name>A0A2V4B0X7_9PSEU</name>
<dbReference type="InterPro" id="IPR017853">
    <property type="entry name" value="GH"/>
</dbReference>
<dbReference type="PANTHER" id="PTHR10353:SF36">
    <property type="entry name" value="LP05116P"/>
    <property type="match status" value="1"/>
</dbReference>
<dbReference type="Gene3D" id="3.20.20.80">
    <property type="entry name" value="Glycosidases"/>
    <property type="match status" value="1"/>
</dbReference>
<dbReference type="Pfam" id="PF00232">
    <property type="entry name" value="Glyco_hydro_1"/>
    <property type="match status" value="1"/>
</dbReference>
<evidence type="ECO:0000313" key="7">
    <source>
        <dbReference type="EMBL" id="PXY27683.1"/>
    </source>
</evidence>
<evidence type="ECO:0000256" key="1">
    <source>
        <dbReference type="ARBA" id="ARBA00010838"/>
    </source>
</evidence>
<evidence type="ECO:0000256" key="4">
    <source>
        <dbReference type="ARBA" id="ARBA00023295"/>
    </source>
</evidence>
<dbReference type="RefSeq" id="WP_112281691.1">
    <property type="nucleotide sequence ID" value="NZ_MASW01000002.1"/>
</dbReference>